<evidence type="ECO:0000313" key="2">
    <source>
        <dbReference type="Proteomes" id="UP000464865"/>
    </source>
</evidence>
<dbReference type="Proteomes" id="UP000464865">
    <property type="component" value="Plasmid p1"/>
</dbReference>
<reference evidence="1 2" key="1">
    <citation type="submission" date="2020-02" db="EMBL/GenBank/DDBJ databases">
        <title>Plant-Promoting Endophytic Bacterium Rhizobium oryzihabitans sp. nov., Isolated from the Root of Rice.</title>
        <authorList>
            <person name="zhao J."/>
            <person name="Zhang G."/>
        </authorList>
    </citation>
    <scope>NUCLEOTIDE SEQUENCE [LARGE SCALE GENOMIC DNA]</scope>
    <source>
        <strain evidence="1 2">M15</strain>
        <plasmid evidence="1 2">p1</plasmid>
    </source>
</reference>
<organism evidence="1 2">
    <name type="scientific">Rhizobium oryzihabitans</name>
    <dbReference type="NCBI Taxonomy" id="2267833"/>
    <lineage>
        <taxon>Bacteria</taxon>
        <taxon>Pseudomonadati</taxon>
        <taxon>Pseudomonadota</taxon>
        <taxon>Alphaproteobacteria</taxon>
        <taxon>Hyphomicrobiales</taxon>
        <taxon>Rhizobiaceae</taxon>
        <taxon>Rhizobium/Agrobacterium group</taxon>
        <taxon>Rhizobium</taxon>
    </lineage>
</organism>
<evidence type="ECO:0000313" key="1">
    <source>
        <dbReference type="EMBL" id="QIB39564.1"/>
    </source>
</evidence>
<geneLocation type="plasmid" evidence="1 2">
    <name>p1</name>
</geneLocation>
<dbReference type="EMBL" id="CP048633">
    <property type="protein sequence ID" value="QIB39564.1"/>
    <property type="molecule type" value="Genomic_DNA"/>
</dbReference>
<name>A0A7L5BL01_9HYPH</name>
<sequence length="70" mass="7844">MPALTVREPVLPEDLSLIQHVFDDACDSHRILKSSEDAAALALILVRQLQKGHRDKATLRLVIDNMVEAR</sequence>
<dbReference type="AlphaFoldDB" id="A0A7L5BL01"/>
<proteinExistence type="predicted"/>
<keyword evidence="1" id="KW-0614">Plasmid</keyword>
<gene>
    <name evidence="1" type="ORF">G3A56_16390</name>
</gene>
<protein>
    <submittedName>
        <fullName evidence="1">Uncharacterized protein</fullName>
    </submittedName>
</protein>
<keyword evidence="2" id="KW-1185">Reference proteome</keyword>
<dbReference type="RefSeq" id="WP_052821400.1">
    <property type="nucleotide sequence ID" value="NZ_CP048633.1"/>
</dbReference>
<accession>A0A7L5BL01</accession>
<dbReference type="KEGG" id="roy:G3A56_16390"/>